<feature type="compositionally biased region" description="Polar residues" evidence="8">
    <location>
        <begin position="766"/>
        <end position="785"/>
    </location>
</feature>
<sequence>MFAKLFQKSPQSQTATPSSQADVARQSMASSEFAPRVAVHYGIPSTASILAFDPIQRLLAIGTLDGRIKVVGGDNIEGLLISPKALPFKNLEAFGSWILKYDLILLIFHMSSFQFLQNQGFLVSVSNENEIQVWDLEKRCLSSNIQWESNITAFAVISGTNFIYVGDEYGFVSVLKYDAEEANILQLPYHVPPNLIAEGAGILLPDHQSVVGVLSQPCSCGNRVLIAFENGLIILWDVTEDRAIHVRGYKDLQLKDRMVVNFSNNENHTYLNDSLDNEETEKEISSLCWVSPDGSVLAVGYVDGDILLWDLSVSDNGKVQRTQKPPNDVVKIQLSSGDRRLPVIVLHWSPNKAQNGSGGQLLAYGGADMGSEEVLTILDLDWSSGLAKLKCIERVDLRLHGSFSDVLVISNPYKGQNKMTTSVFVLTNPGLLHFYEYASLSTLKPERGKNHSVHAFQYHSVIPTVEPYMTVGELFMISSERNNFYALSETVAPAKQQSEMLTGRSTKWPLTGGVPYRISETECNTIKRIYIGGYQDGSVRIWDATFPVLSLVSVLGFEIKGNEVAGANAPISALDLCSASLTLAIGNEFGVIFLYRLHGNSDQSAVTIVTDTKHEVHNYLPKERNACSTIYSILNSAVAALKFATSGVRLVAGFECGKVAVLDTSSPSVLFVTDSVSSLMSPVISVAVKTSPDTCENSVSNSDDGTGSESATEIVFFLTRDAHLVSMDSTTGNMISSLPVRPKEKSIAISMYLLELKHPHPEGSRNDSTMSSQHIEAQSQSLHTGHQNESDLSKVEEAIQRINLEHKTLTSQILLCCEDAFYLYPLKSLIQGDHNSVRELKLEKPCSWTAICNRDTEKYGIIIVYQSGDIELRSLPELQLLGNMTMMSLLRWNFKNNMDKTMSSSDKGQITLVNGDEFVFVSLLAFENEFRMPESLPCLHDKALAVAADADVNFSHNQKKVQSGMPGFVSHVIKGLKGVKEEQDINYKEAREFLIAHLEKIFSRFPFSDPYNSYDLEDMELQIDDVEIDIDEPVLVVSSSQNSSDNIKGKESEREKLFEGSSTDVKPTTRTREEIIAKYRKTGDAAGAASEARNKLMERKEKLEQLSRQTAELQSGAENFSSLAHQLAKNMEKRKWWNL</sequence>
<evidence type="ECO:0000313" key="10">
    <source>
        <dbReference type="EMBL" id="KAL0382136.1"/>
    </source>
</evidence>
<accession>A0AAW2RRP8</accession>
<feature type="coiled-coil region" evidence="7">
    <location>
        <begin position="1086"/>
        <end position="1113"/>
    </location>
</feature>
<keyword evidence="3" id="KW-0268">Exocytosis</keyword>
<evidence type="ECO:0000256" key="2">
    <source>
        <dbReference type="ARBA" id="ARBA00008070"/>
    </source>
</evidence>
<dbReference type="InterPro" id="IPR001680">
    <property type="entry name" value="WD40_rpt"/>
</dbReference>
<reference evidence="10" key="2">
    <citation type="journal article" date="2024" name="Plant">
        <title>Genomic evolution and insights into agronomic trait innovations of Sesamum species.</title>
        <authorList>
            <person name="Miao H."/>
            <person name="Wang L."/>
            <person name="Qu L."/>
            <person name="Liu H."/>
            <person name="Sun Y."/>
            <person name="Le M."/>
            <person name="Wang Q."/>
            <person name="Wei S."/>
            <person name="Zheng Y."/>
            <person name="Lin W."/>
            <person name="Duan Y."/>
            <person name="Cao H."/>
            <person name="Xiong S."/>
            <person name="Wang X."/>
            <person name="Wei L."/>
            <person name="Li C."/>
            <person name="Ma Q."/>
            <person name="Ju M."/>
            <person name="Zhao R."/>
            <person name="Li G."/>
            <person name="Mu C."/>
            <person name="Tian Q."/>
            <person name="Mei H."/>
            <person name="Zhang T."/>
            <person name="Gao T."/>
            <person name="Zhang H."/>
        </authorList>
    </citation>
    <scope>NUCLEOTIDE SEQUENCE</scope>
    <source>
        <strain evidence="10">KEN8</strain>
    </source>
</reference>
<comment type="similarity">
    <text evidence="2">Belongs to the WD repeat L(2)GL family.</text>
</comment>
<dbReference type="GO" id="GO:0005096">
    <property type="term" value="F:GTPase activator activity"/>
    <property type="evidence" value="ECO:0007669"/>
    <property type="project" value="TreeGrafter"/>
</dbReference>
<protein>
    <submittedName>
        <fullName evidence="10">Syntaxin-binding protein 5</fullName>
    </submittedName>
</protein>
<dbReference type="Pfam" id="PF00400">
    <property type="entry name" value="WD40"/>
    <property type="match status" value="1"/>
</dbReference>
<dbReference type="GO" id="GO:0045159">
    <property type="term" value="F:myosin II binding"/>
    <property type="evidence" value="ECO:0007669"/>
    <property type="project" value="TreeGrafter"/>
</dbReference>
<dbReference type="GO" id="GO:0006893">
    <property type="term" value="P:Golgi to plasma membrane transport"/>
    <property type="evidence" value="ECO:0007669"/>
    <property type="project" value="TreeGrafter"/>
</dbReference>
<feature type="compositionally biased region" description="Basic and acidic residues" evidence="8">
    <location>
        <begin position="1047"/>
        <end position="1058"/>
    </location>
</feature>
<evidence type="ECO:0000256" key="8">
    <source>
        <dbReference type="SAM" id="MobiDB-lite"/>
    </source>
</evidence>
<dbReference type="GO" id="GO:0005886">
    <property type="term" value="C:plasma membrane"/>
    <property type="evidence" value="ECO:0007669"/>
    <property type="project" value="TreeGrafter"/>
</dbReference>
<feature type="domain" description="V-SNARE coiled-coil homology" evidence="9">
    <location>
        <begin position="1074"/>
        <end position="1138"/>
    </location>
</feature>
<dbReference type="PANTHER" id="PTHR10241">
    <property type="entry name" value="LETHAL 2 GIANT LARVAE PROTEIN"/>
    <property type="match status" value="1"/>
</dbReference>
<evidence type="ECO:0000256" key="6">
    <source>
        <dbReference type="PROSITE-ProRule" id="PRU00290"/>
    </source>
</evidence>
<dbReference type="Gene3D" id="2.130.10.10">
    <property type="entry name" value="YVTN repeat-like/Quinoprotein amine dehydrogenase"/>
    <property type="match status" value="3"/>
</dbReference>
<dbReference type="PROSITE" id="PS50082">
    <property type="entry name" value="WD_REPEATS_2"/>
    <property type="match status" value="1"/>
</dbReference>
<dbReference type="EMBL" id="JACGWM010000003">
    <property type="protein sequence ID" value="KAL0382136.1"/>
    <property type="molecule type" value="Genomic_DNA"/>
</dbReference>
<feature type="region of interest" description="Disordered" evidence="8">
    <location>
        <begin position="760"/>
        <end position="790"/>
    </location>
</feature>
<dbReference type="CDD" id="cd15873">
    <property type="entry name" value="R-SNARE_STXBP5_6"/>
    <property type="match status" value="1"/>
</dbReference>
<keyword evidence="4" id="KW-0963">Cytoplasm</keyword>
<keyword evidence="5" id="KW-0853">WD repeat</keyword>
<name>A0AAW2RRP8_9LAMI</name>
<feature type="region of interest" description="Disordered" evidence="8">
    <location>
        <begin position="1"/>
        <end position="21"/>
    </location>
</feature>
<evidence type="ECO:0000256" key="4">
    <source>
        <dbReference type="ARBA" id="ARBA00022490"/>
    </source>
</evidence>
<evidence type="ECO:0000256" key="5">
    <source>
        <dbReference type="PROSITE-ProRule" id="PRU00221"/>
    </source>
</evidence>
<dbReference type="SMART" id="SM00320">
    <property type="entry name" value="WD40"/>
    <property type="match status" value="5"/>
</dbReference>
<gene>
    <name evidence="10" type="ORF">Scaly_0500900</name>
</gene>
<organism evidence="10">
    <name type="scientific">Sesamum calycinum</name>
    <dbReference type="NCBI Taxonomy" id="2727403"/>
    <lineage>
        <taxon>Eukaryota</taxon>
        <taxon>Viridiplantae</taxon>
        <taxon>Streptophyta</taxon>
        <taxon>Embryophyta</taxon>
        <taxon>Tracheophyta</taxon>
        <taxon>Spermatophyta</taxon>
        <taxon>Magnoliopsida</taxon>
        <taxon>eudicotyledons</taxon>
        <taxon>Gunneridae</taxon>
        <taxon>Pentapetalae</taxon>
        <taxon>asterids</taxon>
        <taxon>lamiids</taxon>
        <taxon>Lamiales</taxon>
        <taxon>Pedaliaceae</taxon>
        <taxon>Sesamum</taxon>
    </lineage>
</organism>
<evidence type="ECO:0000259" key="9">
    <source>
        <dbReference type="PROSITE" id="PS50892"/>
    </source>
</evidence>
<feature type="repeat" description="WD" evidence="5">
    <location>
        <begin position="291"/>
        <end position="312"/>
    </location>
</feature>
<comment type="subcellular location">
    <subcellularLocation>
        <location evidence="1">Cytoplasm</location>
    </subcellularLocation>
</comment>
<evidence type="ECO:0000256" key="1">
    <source>
        <dbReference type="ARBA" id="ARBA00004496"/>
    </source>
</evidence>
<dbReference type="PROSITE" id="PS50892">
    <property type="entry name" value="V_SNARE"/>
    <property type="match status" value="1"/>
</dbReference>
<dbReference type="Gene3D" id="1.20.5.110">
    <property type="match status" value="1"/>
</dbReference>
<keyword evidence="6 7" id="KW-0175">Coiled coil</keyword>
<dbReference type="InterPro" id="IPR015943">
    <property type="entry name" value="WD40/YVTN_repeat-like_dom_sf"/>
</dbReference>
<evidence type="ECO:0000256" key="3">
    <source>
        <dbReference type="ARBA" id="ARBA00022483"/>
    </source>
</evidence>
<dbReference type="SUPFAM" id="SSF50978">
    <property type="entry name" value="WD40 repeat-like"/>
    <property type="match status" value="1"/>
</dbReference>
<dbReference type="SUPFAM" id="SSF58038">
    <property type="entry name" value="SNARE fusion complex"/>
    <property type="match status" value="1"/>
</dbReference>
<dbReference type="InterPro" id="IPR042855">
    <property type="entry name" value="V_SNARE_CC"/>
</dbReference>
<feature type="region of interest" description="Disordered" evidence="8">
    <location>
        <begin position="1039"/>
        <end position="1065"/>
    </location>
</feature>
<dbReference type="GO" id="GO:0005737">
    <property type="term" value="C:cytoplasm"/>
    <property type="evidence" value="ECO:0007669"/>
    <property type="project" value="UniProtKB-SubCell"/>
</dbReference>
<feature type="compositionally biased region" description="Low complexity" evidence="8">
    <location>
        <begin position="7"/>
        <end position="21"/>
    </location>
</feature>
<evidence type="ECO:0000256" key="7">
    <source>
        <dbReference type="SAM" id="Coils"/>
    </source>
</evidence>
<dbReference type="InterPro" id="IPR036322">
    <property type="entry name" value="WD40_repeat_dom_sf"/>
</dbReference>
<dbReference type="GO" id="GO:0006887">
    <property type="term" value="P:exocytosis"/>
    <property type="evidence" value="ECO:0007669"/>
    <property type="project" value="UniProtKB-KW"/>
</dbReference>
<comment type="caution">
    <text evidence="10">The sequence shown here is derived from an EMBL/GenBank/DDBJ whole genome shotgun (WGS) entry which is preliminary data.</text>
</comment>
<reference evidence="10" key="1">
    <citation type="submission" date="2020-06" db="EMBL/GenBank/DDBJ databases">
        <authorList>
            <person name="Li T."/>
            <person name="Hu X."/>
            <person name="Zhang T."/>
            <person name="Song X."/>
            <person name="Zhang H."/>
            <person name="Dai N."/>
            <person name="Sheng W."/>
            <person name="Hou X."/>
            <person name="Wei L."/>
        </authorList>
    </citation>
    <scope>NUCLEOTIDE SEQUENCE</scope>
    <source>
        <strain evidence="10">KEN8</strain>
        <tissue evidence="10">Leaf</tissue>
    </source>
</reference>
<dbReference type="AlphaFoldDB" id="A0AAW2RRP8"/>
<dbReference type="PANTHER" id="PTHR10241:SF38">
    <property type="entry name" value="TRANSDUCIN FAMILY PROTEIN _ WD-40 REPEAT FAMILY PROTEIN"/>
    <property type="match status" value="1"/>
</dbReference>
<proteinExistence type="inferred from homology"/>
<dbReference type="GO" id="GO:0019905">
    <property type="term" value="F:syntaxin binding"/>
    <property type="evidence" value="ECO:0007669"/>
    <property type="project" value="TreeGrafter"/>
</dbReference>